<accession>A0A4C1XJV0</accession>
<reference evidence="1 2" key="1">
    <citation type="journal article" date="2019" name="Commun. Biol.">
        <title>The bagworm genome reveals a unique fibroin gene that provides high tensile strength.</title>
        <authorList>
            <person name="Kono N."/>
            <person name="Nakamura H."/>
            <person name="Ohtoshi R."/>
            <person name="Tomita M."/>
            <person name="Numata K."/>
            <person name="Arakawa K."/>
        </authorList>
    </citation>
    <scope>NUCLEOTIDE SEQUENCE [LARGE SCALE GENOMIC DNA]</scope>
</reference>
<dbReference type="EMBL" id="BGZK01000891">
    <property type="protein sequence ID" value="GBP64206.1"/>
    <property type="molecule type" value="Genomic_DNA"/>
</dbReference>
<comment type="caution">
    <text evidence="1">The sequence shown here is derived from an EMBL/GenBank/DDBJ whole genome shotgun (WGS) entry which is preliminary data.</text>
</comment>
<dbReference type="AlphaFoldDB" id="A0A4C1XJV0"/>
<dbReference type="OrthoDB" id="416454at2759"/>
<evidence type="ECO:0000313" key="2">
    <source>
        <dbReference type="Proteomes" id="UP000299102"/>
    </source>
</evidence>
<proteinExistence type="predicted"/>
<sequence length="160" mass="18243">MIIYWGNCLIINEQFGFRPNHSCPQQALRLVEHISEGFKFKRKTVAVFFDDAKAPDKVNKASRRTVSLSVPRSARLSGEIYYRDHTKKERPAGGGSPLRRRGRGNCFLDVFDDVYSFGEVILPSRLRGRSEAPGEIMRPRRDSPAVVELHPRGDCFHRAV</sequence>
<protein>
    <submittedName>
        <fullName evidence="1">Uncharacterized protein</fullName>
    </submittedName>
</protein>
<dbReference type="Proteomes" id="UP000299102">
    <property type="component" value="Unassembled WGS sequence"/>
</dbReference>
<evidence type="ECO:0000313" key="1">
    <source>
        <dbReference type="EMBL" id="GBP64206.1"/>
    </source>
</evidence>
<organism evidence="1 2">
    <name type="scientific">Eumeta variegata</name>
    <name type="common">Bagworm moth</name>
    <name type="synonym">Eumeta japonica</name>
    <dbReference type="NCBI Taxonomy" id="151549"/>
    <lineage>
        <taxon>Eukaryota</taxon>
        <taxon>Metazoa</taxon>
        <taxon>Ecdysozoa</taxon>
        <taxon>Arthropoda</taxon>
        <taxon>Hexapoda</taxon>
        <taxon>Insecta</taxon>
        <taxon>Pterygota</taxon>
        <taxon>Neoptera</taxon>
        <taxon>Endopterygota</taxon>
        <taxon>Lepidoptera</taxon>
        <taxon>Glossata</taxon>
        <taxon>Ditrysia</taxon>
        <taxon>Tineoidea</taxon>
        <taxon>Psychidae</taxon>
        <taxon>Oiketicinae</taxon>
        <taxon>Eumeta</taxon>
    </lineage>
</organism>
<name>A0A4C1XJV0_EUMVA</name>
<gene>
    <name evidence="1" type="ORF">EVAR_38693_1</name>
</gene>
<keyword evidence="2" id="KW-1185">Reference proteome</keyword>